<sequence length="202" mass="22384">MPGRGRLPLTDQAICGMQKIHNRPMSVGLCSLIGKKPKRVLDRYICTLVKQQSNYIFVPKSRRVMEWSSKSKCFSLFVIIGLIVVHQPVYRGPFTYDIFDNVQPVTLVAPDCIMQQLTTPGGAAVAEEQINDFQGSELDCSGEWSYVQHTPSIRIGSVSQEPKAQVRVFYRESVGPLTRGSPNKCIVLLTQALAVQTILSAG</sequence>
<organism evidence="1 2">
    <name type="scientific">Friedmanniomyces endolithicus</name>
    <dbReference type="NCBI Taxonomy" id="329885"/>
    <lineage>
        <taxon>Eukaryota</taxon>
        <taxon>Fungi</taxon>
        <taxon>Dikarya</taxon>
        <taxon>Ascomycota</taxon>
        <taxon>Pezizomycotina</taxon>
        <taxon>Dothideomycetes</taxon>
        <taxon>Dothideomycetidae</taxon>
        <taxon>Mycosphaerellales</taxon>
        <taxon>Teratosphaeriaceae</taxon>
        <taxon>Friedmanniomyces</taxon>
    </lineage>
</organism>
<name>A0AAN6GXC5_9PEZI</name>
<reference evidence="1" key="1">
    <citation type="submission" date="2023-06" db="EMBL/GenBank/DDBJ databases">
        <title>Black Yeasts Isolated from many extreme environments.</title>
        <authorList>
            <person name="Coleine C."/>
            <person name="Stajich J.E."/>
            <person name="Selbmann L."/>
        </authorList>
    </citation>
    <scope>NUCLEOTIDE SEQUENCE</scope>
    <source>
        <strain evidence="1">CCFEE 5200</strain>
    </source>
</reference>
<dbReference type="Proteomes" id="UP001175353">
    <property type="component" value="Unassembled WGS sequence"/>
</dbReference>
<accession>A0AAN6GXC5</accession>
<proteinExistence type="predicted"/>
<gene>
    <name evidence="1" type="ORF">LTR91_026218</name>
</gene>
<evidence type="ECO:0000313" key="2">
    <source>
        <dbReference type="Proteomes" id="UP001175353"/>
    </source>
</evidence>
<protein>
    <submittedName>
        <fullName evidence="1">Uncharacterized protein</fullName>
    </submittedName>
</protein>
<evidence type="ECO:0000313" key="1">
    <source>
        <dbReference type="EMBL" id="KAK0949722.1"/>
    </source>
</evidence>
<comment type="caution">
    <text evidence="1">The sequence shown here is derived from an EMBL/GenBank/DDBJ whole genome shotgun (WGS) entry which is preliminary data.</text>
</comment>
<dbReference type="AlphaFoldDB" id="A0AAN6GXC5"/>
<keyword evidence="2" id="KW-1185">Reference proteome</keyword>
<dbReference type="EMBL" id="JAUJLE010001028">
    <property type="protein sequence ID" value="KAK0949722.1"/>
    <property type="molecule type" value="Genomic_DNA"/>
</dbReference>